<accession>A0ACD4NLM5</accession>
<name>A0ACD4NLM5_9HYPH</name>
<protein>
    <submittedName>
        <fullName evidence="1">Uncharacterized protein</fullName>
    </submittedName>
</protein>
<gene>
    <name evidence="1" type="ORF">OXU80_22195</name>
</gene>
<keyword evidence="2" id="KW-1185">Reference proteome</keyword>
<sequence length="77" mass="8672">MNAVDHCTGWWEGTWSNCCAIHDSMYADQFVSKLQADVDLVRCVAEAAGWPMAILMGAGVMLLGLPFWIRTQIKRKR</sequence>
<evidence type="ECO:0000313" key="1">
    <source>
        <dbReference type="EMBL" id="WAJ27526.1"/>
    </source>
</evidence>
<evidence type="ECO:0000313" key="2">
    <source>
        <dbReference type="Proteomes" id="UP001163223"/>
    </source>
</evidence>
<organism evidence="1 2">
    <name type="scientific">Antarcticirhabdus aurantiaca</name>
    <dbReference type="NCBI Taxonomy" id="2606717"/>
    <lineage>
        <taxon>Bacteria</taxon>
        <taxon>Pseudomonadati</taxon>
        <taxon>Pseudomonadota</taxon>
        <taxon>Alphaproteobacteria</taxon>
        <taxon>Hyphomicrobiales</taxon>
        <taxon>Aurantimonadaceae</taxon>
        <taxon>Antarcticirhabdus</taxon>
    </lineage>
</organism>
<dbReference type="Proteomes" id="UP001163223">
    <property type="component" value="Chromosome"/>
</dbReference>
<dbReference type="EMBL" id="CP113520">
    <property type="protein sequence ID" value="WAJ27526.1"/>
    <property type="molecule type" value="Genomic_DNA"/>
</dbReference>
<proteinExistence type="predicted"/>
<reference evidence="1" key="1">
    <citation type="submission" date="2022-11" db="EMBL/GenBank/DDBJ databases">
        <title>beta-Carotene-producing bacterium, Jeongeuplla avenae sp. nov., alleviates the salt stress of Arabidopsis seedlings.</title>
        <authorList>
            <person name="Jiang L."/>
            <person name="Lee J."/>
        </authorList>
    </citation>
    <scope>NUCLEOTIDE SEQUENCE</scope>
    <source>
        <strain evidence="1">DY_R2A_6</strain>
    </source>
</reference>